<keyword evidence="2" id="KW-1185">Reference proteome</keyword>
<evidence type="ECO:0000313" key="1">
    <source>
        <dbReference type="EMBL" id="PYD56185.1"/>
    </source>
</evidence>
<dbReference type="STRING" id="1220579.GCA_001571345_02079"/>
<name>A0A318PJG8_KOMXY</name>
<dbReference type="EMBL" id="NKUC01000029">
    <property type="protein sequence ID" value="PYD56185.1"/>
    <property type="molecule type" value="Genomic_DNA"/>
</dbReference>
<protein>
    <submittedName>
        <fullName evidence="1">Uncharacterized protein</fullName>
    </submittedName>
</protein>
<accession>A0A318PJG8</accession>
<proteinExistence type="predicted"/>
<dbReference type="AlphaFoldDB" id="A0A318PJG8"/>
<dbReference type="Proteomes" id="UP000248257">
    <property type="component" value="Unassembled WGS sequence"/>
</dbReference>
<comment type="caution">
    <text evidence="1">The sequence shown here is derived from an EMBL/GenBank/DDBJ whole genome shotgun (WGS) entry which is preliminary data.</text>
</comment>
<sequence>MLLAESAGGNACEMQFQAVDLTTSPARLSPVFGNCSPDVQVRIRAGALHVTTGGYTGRPSAGSPKISGETVVFGDGKFTPAR</sequence>
<organism evidence="1 2">
    <name type="scientific">Komagataeibacter xylinus</name>
    <name type="common">Gluconacetobacter xylinus</name>
    <dbReference type="NCBI Taxonomy" id="28448"/>
    <lineage>
        <taxon>Bacteria</taxon>
        <taxon>Pseudomonadati</taxon>
        <taxon>Pseudomonadota</taxon>
        <taxon>Alphaproteobacteria</taxon>
        <taxon>Acetobacterales</taxon>
        <taxon>Acetobacteraceae</taxon>
        <taxon>Komagataeibacter</taxon>
    </lineage>
</organism>
<evidence type="ECO:0000313" key="2">
    <source>
        <dbReference type="Proteomes" id="UP000248257"/>
    </source>
</evidence>
<gene>
    <name evidence="1" type="ORF">CFR75_12210</name>
</gene>
<reference evidence="1 2" key="1">
    <citation type="submission" date="2017-07" db="EMBL/GenBank/DDBJ databases">
        <title>A draft genome sequence of Komagataeibacter xylinus LMG 1515.</title>
        <authorList>
            <person name="Skraban J."/>
            <person name="Cleenwerck I."/>
            <person name="Vandamme P."/>
            <person name="Trcek J."/>
        </authorList>
    </citation>
    <scope>NUCLEOTIDE SEQUENCE [LARGE SCALE GENOMIC DNA]</scope>
    <source>
        <strain evidence="1 2">LMG 1515</strain>
    </source>
</reference>